<dbReference type="EMBL" id="KX858825">
    <property type="protein sequence ID" value="AQX35343.1"/>
    <property type="molecule type" value="Genomic_DNA"/>
</dbReference>
<evidence type="ECO:0000313" key="1">
    <source>
        <dbReference type="EMBL" id="AQX35343.1"/>
    </source>
</evidence>
<dbReference type="AlphaFoldDB" id="A0A1S6XY35"/>
<protein>
    <submittedName>
        <fullName evidence="1">Uncharacterized protein</fullName>
    </submittedName>
</protein>
<name>A0A1S6XY35_ENTCL</name>
<sequence>MQVGTWQKLQKWIEEVRGEKEGPLFIRISRFVPLTNNQLTYKAVYHILQV</sequence>
<keyword evidence="1" id="KW-0614">Plasmid</keyword>
<accession>A0A1S6XY35</accession>
<organism evidence="1">
    <name type="scientific">Enterobacter cloacae</name>
    <dbReference type="NCBI Taxonomy" id="550"/>
    <lineage>
        <taxon>Bacteria</taxon>
        <taxon>Pseudomonadati</taxon>
        <taxon>Pseudomonadota</taxon>
        <taxon>Gammaproteobacteria</taxon>
        <taxon>Enterobacterales</taxon>
        <taxon>Enterobacteriaceae</taxon>
        <taxon>Enterobacter</taxon>
        <taxon>Enterobacter cloacae complex</taxon>
    </lineage>
</organism>
<proteinExistence type="predicted"/>
<gene>
    <name evidence="1" type="ORF">PIMI5_00017</name>
</gene>
<reference evidence="1" key="1">
    <citation type="journal article" date="2017" name="Antimicrob. Agents Chemother.">
        <title>Enterobacter cloacae Complex Isolates Harboring blaNMC-A or blaIMI-Type Class A Carbapenemase Genes on Novel Chromosomal Integrative Elements and Plasmids.</title>
        <authorList>
            <person name="Boyd D.A."/>
            <person name="Mataseje L.F."/>
            <person name="Davidson R."/>
            <person name="Delport J.A."/>
            <person name="Fuller J."/>
            <person name="Hoang L."/>
            <person name="Lefebvre B."/>
            <person name="Levett P.N."/>
            <person name="Roscoe D.L."/>
            <person name="Willey B.M."/>
            <person name="Mulvey M.R."/>
        </authorList>
    </citation>
    <scope>NUCLEOTIDE SEQUENCE</scope>
    <source>
        <strain evidence="1">N13-1531</strain>
        <plasmid evidence="1">pIMI-5</plasmid>
    </source>
</reference>
<geneLocation type="plasmid" evidence="1">
    <name>pIMI-5</name>
</geneLocation>